<organism evidence="4 5">
    <name type="scientific">Aromatoleum toluvorans</name>
    <dbReference type="NCBI Taxonomy" id="92002"/>
    <lineage>
        <taxon>Bacteria</taxon>
        <taxon>Pseudomonadati</taxon>
        <taxon>Pseudomonadota</taxon>
        <taxon>Betaproteobacteria</taxon>
        <taxon>Rhodocyclales</taxon>
        <taxon>Rhodocyclaceae</taxon>
        <taxon>Aromatoleum</taxon>
    </lineage>
</organism>
<dbReference type="PANTHER" id="PTHR43649">
    <property type="entry name" value="ARABINOSE-BINDING PROTEIN-RELATED"/>
    <property type="match status" value="1"/>
</dbReference>
<reference evidence="4 5" key="1">
    <citation type="submission" date="2019-12" db="EMBL/GenBank/DDBJ databases">
        <title>Comparative genomics gives insights into the taxonomy of the Azoarcus-Aromatoleum group and reveals separate origins of nif in the plant-associated Azoarcus and non-plant-associated Aromatoleum sub-groups.</title>
        <authorList>
            <person name="Lafos M."/>
            <person name="Maluk M."/>
            <person name="Batista M."/>
            <person name="Junghare M."/>
            <person name="Carmona M."/>
            <person name="Faoro H."/>
            <person name="Cruz L.M."/>
            <person name="Battistoni F."/>
            <person name="De Souza E."/>
            <person name="Pedrosa F."/>
            <person name="Chen W.-M."/>
            <person name="Poole P.S."/>
            <person name="Dixon R.A."/>
            <person name="James E.K."/>
        </authorList>
    </citation>
    <scope>NUCLEOTIDE SEQUENCE [LARGE SCALE GENOMIC DNA]</scope>
    <source>
        <strain evidence="4 5">Td21</strain>
    </source>
</reference>
<evidence type="ECO:0000256" key="3">
    <source>
        <dbReference type="SAM" id="SignalP"/>
    </source>
</evidence>
<sequence length="486" mass="53701">MPSRRHLAPLLAATLCAAAALLPAGASAGEQAYRAVAAARKLVASGQVPTGTRIVLGFKQGNINAFLGADLALQKEWENLTGIVLDAHIVPQQPIRETLRSTPGFDLAVARNHEYPDLLADGLITEIGPLMAEYGYRFDDNGTDGYMRPDLQSRVGDHTVAIPADGDIVLMYLRRDLMEDGQEQAAFHKAYGRPLAPPRTWTEYEDLVRFFHRPSQGLYGAAEERDEEGAWMYWMPRFLSSAAPLAELFDDQMRPRLNTPGALAATENYVAMVKYAPQGITDPGRNYNFTLPLFAQGKAFTTMNTIAGARMFNGEGSAVRGKFVAVPLPGWRVDNRLVRQSTLIYGNNLVIPKTARNPRLAFLYAMWATDPDVSTRLIGITGAFTDPYRWNHVRDARIRKIYTPEALETFSGEWAAAQPAGTGLQGDAQYLAALDRNLTAAARGEIGAQEAMSRTSAEWEQITDRLGRARQILQWQAFRRQFGGRP</sequence>
<protein>
    <submittedName>
        <fullName evidence="4">Extracellular solute-binding protein</fullName>
    </submittedName>
</protein>
<dbReference type="PROSITE" id="PS51318">
    <property type="entry name" value="TAT"/>
    <property type="match status" value="1"/>
</dbReference>
<gene>
    <name evidence="4" type="ORF">GPA22_14120</name>
</gene>
<name>A0ABX1Q2Y1_9RHOO</name>
<proteinExistence type="inferred from homology"/>
<dbReference type="InterPro" id="IPR006059">
    <property type="entry name" value="SBP"/>
</dbReference>
<keyword evidence="3" id="KW-0732">Signal</keyword>
<comment type="caution">
    <text evidence="4">The sequence shown here is derived from an EMBL/GenBank/DDBJ whole genome shotgun (WGS) entry which is preliminary data.</text>
</comment>
<dbReference type="PANTHER" id="PTHR43649:SF12">
    <property type="entry name" value="DIACETYLCHITOBIOSE BINDING PROTEIN DASA"/>
    <property type="match status" value="1"/>
</dbReference>
<dbReference type="InterPro" id="IPR006311">
    <property type="entry name" value="TAT_signal"/>
</dbReference>
<evidence type="ECO:0000313" key="5">
    <source>
        <dbReference type="Proteomes" id="UP000623795"/>
    </source>
</evidence>
<evidence type="ECO:0000256" key="1">
    <source>
        <dbReference type="ARBA" id="ARBA00004418"/>
    </source>
</evidence>
<keyword evidence="5" id="KW-1185">Reference proteome</keyword>
<evidence type="ECO:0000313" key="4">
    <source>
        <dbReference type="EMBL" id="NMG44859.1"/>
    </source>
</evidence>
<feature type="signal peptide" evidence="3">
    <location>
        <begin position="1"/>
        <end position="28"/>
    </location>
</feature>
<feature type="chain" id="PRO_5046639523" evidence="3">
    <location>
        <begin position="29"/>
        <end position="486"/>
    </location>
</feature>
<accession>A0ABX1Q2Y1</accession>
<dbReference type="EMBL" id="WTVN01000021">
    <property type="protein sequence ID" value="NMG44859.1"/>
    <property type="molecule type" value="Genomic_DNA"/>
</dbReference>
<dbReference type="Pfam" id="PF13416">
    <property type="entry name" value="SBP_bac_8"/>
    <property type="match status" value="1"/>
</dbReference>
<dbReference type="RefSeq" id="WP_169256709.1">
    <property type="nucleotide sequence ID" value="NZ_WTVN01000021.1"/>
</dbReference>
<comment type="similarity">
    <text evidence="2">Belongs to the bacterial solute-binding protein 1 family.</text>
</comment>
<dbReference type="SUPFAM" id="SSF53850">
    <property type="entry name" value="Periplasmic binding protein-like II"/>
    <property type="match status" value="1"/>
</dbReference>
<dbReference type="Proteomes" id="UP000623795">
    <property type="component" value="Unassembled WGS sequence"/>
</dbReference>
<dbReference type="InterPro" id="IPR050490">
    <property type="entry name" value="Bact_solute-bd_prot1"/>
</dbReference>
<comment type="subcellular location">
    <subcellularLocation>
        <location evidence="1">Periplasm</location>
    </subcellularLocation>
</comment>
<dbReference type="Gene3D" id="3.40.190.10">
    <property type="entry name" value="Periplasmic binding protein-like II"/>
    <property type="match status" value="2"/>
</dbReference>
<evidence type="ECO:0000256" key="2">
    <source>
        <dbReference type="ARBA" id="ARBA00008520"/>
    </source>
</evidence>